<sequence length="164" mass="18134">MGFKKGIYRIQNEMSKEYVTLAKAKDEEGTRLATTNKDPETDPYTKWILTPIEVVGREDYYAIRTGAEGCYVGLPLQTSIHNELNHEKPSPVIMDFNPGPYDVALTSKATHVFHISQHGGVYLISAHDTGGAHLGLGKKGDGGHALAVNDDTAHHENHWNIRKV</sequence>
<protein>
    <recommendedName>
        <fullName evidence="3">Ricin B lectin domain-containing protein</fullName>
    </recommendedName>
</protein>
<accession>A0A165HE81</accession>
<dbReference type="GeneID" id="63824936"/>
<dbReference type="EMBL" id="KV427607">
    <property type="protein sequence ID" value="KZT11619.1"/>
    <property type="molecule type" value="Genomic_DNA"/>
</dbReference>
<evidence type="ECO:0000313" key="1">
    <source>
        <dbReference type="EMBL" id="KZT11619.1"/>
    </source>
</evidence>
<evidence type="ECO:0000313" key="2">
    <source>
        <dbReference type="Proteomes" id="UP000076871"/>
    </source>
</evidence>
<evidence type="ECO:0008006" key="3">
    <source>
        <dbReference type="Google" id="ProtNLM"/>
    </source>
</evidence>
<keyword evidence="2" id="KW-1185">Reference proteome</keyword>
<name>A0A165HE81_9APHY</name>
<dbReference type="Proteomes" id="UP000076871">
    <property type="component" value="Unassembled WGS sequence"/>
</dbReference>
<dbReference type="RefSeq" id="XP_040769359.1">
    <property type="nucleotide sequence ID" value="XM_040907907.1"/>
</dbReference>
<dbReference type="Gene3D" id="2.80.10.50">
    <property type="match status" value="1"/>
</dbReference>
<dbReference type="InParanoid" id="A0A165HE81"/>
<gene>
    <name evidence="1" type="ORF">LAESUDRAFT_720869</name>
</gene>
<dbReference type="AlphaFoldDB" id="A0A165HE81"/>
<reference evidence="1 2" key="1">
    <citation type="journal article" date="2016" name="Mol. Biol. Evol.">
        <title>Comparative Genomics of Early-Diverging Mushroom-Forming Fungi Provides Insights into the Origins of Lignocellulose Decay Capabilities.</title>
        <authorList>
            <person name="Nagy L.G."/>
            <person name="Riley R."/>
            <person name="Tritt A."/>
            <person name="Adam C."/>
            <person name="Daum C."/>
            <person name="Floudas D."/>
            <person name="Sun H."/>
            <person name="Yadav J.S."/>
            <person name="Pangilinan J."/>
            <person name="Larsson K.H."/>
            <person name="Matsuura K."/>
            <person name="Barry K."/>
            <person name="Labutti K."/>
            <person name="Kuo R."/>
            <person name="Ohm R.A."/>
            <person name="Bhattacharya S.S."/>
            <person name="Shirouzu T."/>
            <person name="Yoshinaga Y."/>
            <person name="Martin F.M."/>
            <person name="Grigoriev I.V."/>
            <person name="Hibbett D.S."/>
        </authorList>
    </citation>
    <scope>NUCLEOTIDE SEQUENCE [LARGE SCALE GENOMIC DNA]</scope>
    <source>
        <strain evidence="1 2">93-53</strain>
    </source>
</reference>
<organism evidence="1 2">
    <name type="scientific">Laetiporus sulphureus 93-53</name>
    <dbReference type="NCBI Taxonomy" id="1314785"/>
    <lineage>
        <taxon>Eukaryota</taxon>
        <taxon>Fungi</taxon>
        <taxon>Dikarya</taxon>
        <taxon>Basidiomycota</taxon>
        <taxon>Agaricomycotina</taxon>
        <taxon>Agaricomycetes</taxon>
        <taxon>Polyporales</taxon>
        <taxon>Laetiporus</taxon>
    </lineage>
</organism>
<proteinExistence type="predicted"/>